<proteinExistence type="predicted"/>
<reference evidence="1" key="2">
    <citation type="submission" date="2025-08" db="UniProtKB">
        <authorList>
            <consortium name="Ensembl"/>
        </authorList>
    </citation>
    <scope>IDENTIFICATION</scope>
</reference>
<name>A0A8C8W3W8_PERMB</name>
<dbReference type="AlphaFoldDB" id="A0A8C8W3W8"/>
<reference evidence="1 2" key="1">
    <citation type="submission" date="2018-10" db="EMBL/GenBank/DDBJ databases">
        <title>Improved assembly of the deer mouse Peromyscus maniculatus genome.</title>
        <authorList>
            <person name="Lassance J.-M."/>
            <person name="Hoekstra H.E."/>
        </authorList>
    </citation>
    <scope>NUCLEOTIDE SEQUENCE [LARGE SCALE GENOMIC DNA]</scope>
</reference>
<dbReference type="Ensembl" id="ENSPEMT00000039319.1">
    <property type="protein sequence ID" value="ENSPEMP00000035231.1"/>
    <property type="gene ID" value="ENSPEMG00000008969.2"/>
</dbReference>
<accession>A0A8C8W3W8</accession>
<dbReference type="GeneTree" id="ENSGT00940000161820"/>
<organism evidence="1 2">
    <name type="scientific">Peromyscus maniculatus bairdii</name>
    <name type="common">Prairie deer mouse</name>
    <dbReference type="NCBI Taxonomy" id="230844"/>
    <lineage>
        <taxon>Eukaryota</taxon>
        <taxon>Metazoa</taxon>
        <taxon>Chordata</taxon>
        <taxon>Craniata</taxon>
        <taxon>Vertebrata</taxon>
        <taxon>Euteleostomi</taxon>
        <taxon>Mammalia</taxon>
        <taxon>Eutheria</taxon>
        <taxon>Euarchontoglires</taxon>
        <taxon>Glires</taxon>
        <taxon>Rodentia</taxon>
        <taxon>Myomorpha</taxon>
        <taxon>Muroidea</taxon>
        <taxon>Cricetidae</taxon>
        <taxon>Neotominae</taxon>
        <taxon>Peromyscus</taxon>
    </lineage>
</organism>
<protein>
    <submittedName>
        <fullName evidence="1">Zinc finger protein 606</fullName>
    </submittedName>
</protein>
<sequence length="91" mass="9935">MAAINPWPSWGTLMDQSWGMGAADSAISWALCPQDPAWYIEGSPEDEGRRAAGLLAAQVQVRWHFCFFLKGHCVPKGVSRLSSATFVDVVP</sequence>
<evidence type="ECO:0000313" key="2">
    <source>
        <dbReference type="Proteomes" id="UP000694547"/>
    </source>
</evidence>
<evidence type="ECO:0000313" key="1">
    <source>
        <dbReference type="Ensembl" id="ENSPEMP00000035231.1"/>
    </source>
</evidence>
<gene>
    <name evidence="1" type="primary">Znf606</name>
</gene>
<dbReference type="Proteomes" id="UP000694547">
    <property type="component" value="Chromosome 1"/>
</dbReference>
<reference evidence="1" key="3">
    <citation type="submission" date="2025-09" db="UniProtKB">
        <authorList>
            <consortium name="Ensembl"/>
        </authorList>
    </citation>
    <scope>IDENTIFICATION</scope>
</reference>
<keyword evidence="2" id="KW-1185">Reference proteome</keyword>